<evidence type="ECO:0000313" key="2">
    <source>
        <dbReference type="EMBL" id="CUO54766.1"/>
    </source>
</evidence>
<dbReference type="AlphaFoldDB" id="A0A174G110"/>
<protein>
    <submittedName>
        <fullName evidence="2">Haloacid dehalogenase superfamily enzyme, subfamily IA</fullName>
        <ecNumber evidence="2">3.1.3.-</ecNumber>
    </submittedName>
</protein>
<dbReference type="Gene3D" id="1.10.150.240">
    <property type="entry name" value="Putative phosphatase, domain 2"/>
    <property type="match status" value="1"/>
</dbReference>
<dbReference type="InterPro" id="IPR023198">
    <property type="entry name" value="PGP-like_dom2"/>
</dbReference>
<dbReference type="InterPro" id="IPR006439">
    <property type="entry name" value="HAD-SF_hydro_IA"/>
</dbReference>
<dbReference type="NCBIfam" id="TIGR01549">
    <property type="entry name" value="HAD-SF-IA-v1"/>
    <property type="match status" value="1"/>
</dbReference>
<evidence type="ECO:0000313" key="3">
    <source>
        <dbReference type="Proteomes" id="UP000095558"/>
    </source>
</evidence>
<evidence type="ECO:0000256" key="1">
    <source>
        <dbReference type="ARBA" id="ARBA00006171"/>
    </source>
</evidence>
<dbReference type="SUPFAM" id="SSF56784">
    <property type="entry name" value="HAD-like"/>
    <property type="match status" value="1"/>
</dbReference>
<dbReference type="InterPro" id="IPR023214">
    <property type="entry name" value="HAD_sf"/>
</dbReference>
<dbReference type="SFLD" id="SFLDS00003">
    <property type="entry name" value="Haloacid_Dehalogenase"/>
    <property type="match status" value="1"/>
</dbReference>
<dbReference type="PANTHER" id="PTHR18901">
    <property type="entry name" value="2-DEOXYGLUCOSE-6-PHOSPHATE PHOSPHATASE 2"/>
    <property type="match status" value="1"/>
</dbReference>
<dbReference type="EC" id="3.1.3.-" evidence="2"/>
<dbReference type="InterPro" id="IPR010976">
    <property type="entry name" value="B-phosphoglucomutase_hydrolase"/>
</dbReference>
<dbReference type="Pfam" id="PF13419">
    <property type="entry name" value="HAD_2"/>
    <property type="match status" value="1"/>
</dbReference>
<dbReference type="SFLD" id="SFLDG01135">
    <property type="entry name" value="C1.5.6:_HAD__Beta-PGM__Phospha"/>
    <property type="match status" value="1"/>
</dbReference>
<dbReference type="InterPro" id="IPR036412">
    <property type="entry name" value="HAD-like_sf"/>
</dbReference>
<accession>A0A174G110</accession>
<dbReference type="InterPro" id="IPR041492">
    <property type="entry name" value="HAD_2"/>
</dbReference>
<dbReference type="GeneID" id="83012682"/>
<dbReference type="Gene3D" id="3.40.50.1000">
    <property type="entry name" value="HAD superfamily/HAD-like"/>
    <property type="match status" value="1"/>
</dbReference>
<dbReference type="EMBL" id="CYZV01000030">
    <property type="protein sequence ID" value="CUO54766.1"/>
    <property type="molecule type" value="Genomic_DNA"/>
</dbReference>
<keyword evidence="2" id="KW-0378">Hydrolase</keyword>
<dbReference type="RefSeq" id="WP_042400469.1">
    <property type="nucleotide sequence ID" value="NZ_CYYT01000034.1"/>
</dbReference>
<dbReference type="PRINTS" id="PR00413">
    <property type="entry name" value="HADHALOGNASE"/>
</dbReference>
<dbReference type="Proteomes" id="UP000095558">
    <property type="component" value="Unassembled WGS sequence"/>
</dbReference>
<dbReference type="NCBIfam" id="TIGR01509">
    <property type="entry name" value="HAD-SF-IA-v3"/>
    <property type="match status" value="1"/>
</dbReference>
<dbReference type="GO" id="GO:0016787">
    <property type="term" value="F:hydrolase activity"/>
    <property type="evidence" value="ECO:0007669"/>
    <property type="project" value="UniProtKB-KW"/>
</dbReference>
<organism evidence="2 3">
    <name type="scientific">Clostridium disporicum</name>
    <dbReference type="NCBI Taxonomy" id="84024"/>
    <lineage>
        <taxon>Bacteria</taxon>
        <taxon>Bacillati</taxon>
        <taxon>Bacillota</taxon>
        <taxon>Clostridia</taxon>
        <taxon>Eubacteriales</taxon>
        <taxon>Clostridiaceae</taxon>
        <taxon>Clostridium</taxon>
    </lineage>
</organism>
<comment type="similarity">
    <text evidence="1">Belongs to the HAD-like hydrolase superfamily. CbbY/CbbZ/Gph/YieH family.</text>
</comment>
<dbReference type="PANTHER" id="PTHR18901:SF38">
    <property type="entry name" value="PSEUDOURIDINE-5'-PHOSPHATASE"/>
    <property type="match status" value="1"/>
</dbReference>
<name>A0A174G110_9CLOT</name>
<reference evidence="2 3" key="1">
    <citation type="submission" date="2015-09" db="EMBL/GenBank/DDBJ databases">
        <authorList>
            <consortium name="Pathogen Informatics"/>
        </authorList>
    </citation>
    <scope>NUCLEOTIDE SEQUENCE [LARGE SCALE GENOMIC DNA]</scope>
    <source>
        <strain evidence="2 3">2789STDY5834855</strain>
    </source>
</reference>
<proteinExistence type="inferred from homology"/>
<gene>
    <name evidence="2" type="ORF">ERS852470_02661</name>
</gene>
<sequence>MKIDINNIKSIIFDMDGVIFDTELVYLEIWSKVFEKYGYKLQKEVYAEVLGTGRENVKKVFLNNYGNELPIDKMYREKDEDLEKAVDKGIPLKQGAYEILSYLKNNNYKIALATSASKERALKQLRYADIEKFFDVIVSRDDVKETKPNPDIFLKAAKKLNVNPNECIVIEDSSAGIKAAFNAGMAGIHVVDLKEPDNEIIRNCYKSFNNLNDIRKEIEMLRG</sequence>
<dbReference type="SFLD" id="SFLDG01129">
    <property type="entry name" value="C1.5:_HAD__Beta-PGM__Phosphata"/>
    <property type="match status" value="1"/>
</dbReference>
<dbReference type="NCBIfam" id="TIGR02009">
    <property type="entry name" value="PGMB-YQAB-SF"/>
    <property type="match status" value="1"/>
</dbReference>